<evidence type="ECO:0000259" key="7">
    <source>
        <dbReference type="Pfam" id="PF01432"/>
    </source>
</evidence>
<dbReference type="CDD" id="cd09608">
    <property type="entry name" value="M3B_PepF"/>
    <property type="match status" value="1"/>
</dbReference>
<keyword evidence="4 9" id="KW-0378">Hydrolase</keyword>
<dbReference type="InterPro" id="IPR013647">
    <property type="entry name" value="OligopepF_N_dom"/>
</dbReference>
<proteinExistence type="predicted"/>
<evidence type="ECO:0000256" key="4">
    <source>
        <dbReference type="ARBA" id="ARBA00022801"/>
    </source>
</evidence>
<dbReference type="EC" id="3.4.24.-" evidence="9"/>
<evidence type="ECO:0000256" key="6">
    <source>
        <dbReference type="ARBA" id="ARBA00023049"/>
    </source>
</evidence>
<keyword evidence="3" id="KW-0479">Metal-binding</keyword>
<dbReference type="InterPro" id="IPR042088">
    <property type="entry name" value="OligoPept_F_C"/>
</dbReference>
<dbReference type="GO" id="GO:0004222">
    <property type="term" value="F:metalloendopeptidase activity"/>
    <property type="evidence" value="ECO:0007669"/>
    <property type="project" value="InterPro"/>
</dbReference>
<name>A0A644YL84_9ZZZZ</name>
<dbReference type="NCBIfam" id="TIGR00181">
    <property type="entry name" value="pepF"/>
    <property type="match status" value="1"/>
</dbReference>
<evidence type="ECO:0000256" key="3">
    <source>
        <dbReference type="ARBA" id="ARBA00022723"/>
    </source>
</evidence>
<evidence type="ECO:0000256" key="2">
    <source>
        <dbReference type="ARBA" id="ARBA00022670"/>
    </source>
</evidence>
<keyword evidence="6" id="KW-0482">Metalloprotease</keyword>
<feature type="domain" description="Oligopeptidase F N-terminal" evidence="8">
    <location>
        <begin position="117"/>
        <end position="185"/>
    </location>
</feature>
<dbReference type="EMBL" id="VSSQ01005440">
    <property type="protein sequence ID" value="MPM29160.1"/>
    <property type="molecule type" value="Genomic_DNA"/>
</dbReference>
<gene>
    <name evidence="9" type="primary">pepF1_13</name>
    <name evidence="9" type="ORF">SDC9_75700</name>
</gene>
<dbReference type="Gene3D" id="1.10.287.830">
    <property type="entry name" value="putative peptidase helix hairpin domain like"/>
    <property type="match status" value="1"/>
</dbReference>
<comment type="cofactor">
    <cofactor evidence="1">
        <name>Zn(2+)</name>
        <dbReference type="ChEBI" id="CHEBI:29105"/>
    </cofactor>
</comment>
<dbReference type="Gene3D" id="1.10.1370.20">
    <property type="entry name" value="Oligoendopeptidase f, C-terminal domain"/>
    <property type="match status" value="1"/>
</dbReference>
<evidence type="ECO:0000313" key="9">
    <source>
        <dbReference type="EMBL" id="MPM29160.1"/>
    </source>
</evidence>
<reference evidence="9" key="1">
    <citation type="submission" date="2019-08" db="EMBL/GenBank/DDBJ databases">
        <authorList>
            <person name="Kucharzyk K."/>
            <person name="Murdoch R.W."/>
            <person name="Higgins S."/>
            <person name="Loffler F."/>
        </authorList>
    </citation>
    <scope>NUCLEOTIDE SEQUENCE</scope>
</reference>
<dbReference type="Gene3D" id="1.20.140.70">
    <property type="entry name" value="Oligopeptidase f, N-terminal domain"/>
    <property type="match status" value="1"/>
</dbReference>
<evidence type="ECO:0000259" key="8">
    <source>
        <dbReference type="Pfam" id="PF08439"/>
    </source>
</evidence>
<feature type="domain" description="Peptidase M3A/M3B catalytic" evidence="7">
    <location>
        <begin position="206"/>
        <end position="586"/>
    </location>
</feature>
<dbReference type="InterPro" id="IPR001567">
    <property type="entry name" value="Pept_M3A_M3B_dom"/>
</dbReference>
<organism evidence="9">
    <name type="scientific">bioreactor metagenome</name>
    <dbReference type="NCBI Taxonomy" id="1076179"/>
    <lineage>
        <taxon>unclassified sequences</taxon>
        <taxon>metagenomes</taxon>
        <taxon>ecological metagenomes</taxon>
    </lineage>
</organism>
<keyword evidence="2" id="KW-0645">Protease</keyword>
<dbReference type="AlphaFoldDB" id="A0A644YL84"/>
<sequence length="600" mass="68854">MSENSIPLRNQTDKKYMWHIEDLFATDEIWKEHYDKLVKKSSQIENFNESIVKDGSNLYECLKFYNELFEEFDRIYVYAYMKFHEDSTNAKYQQLSGMADLLSVKLMSNSAFIVPKISKLTAQQINTFISECSELKIYSHFLEGILRLKEHTLSEAEEKILAASEEIASSAHTIFTMINEADMTFPDVVDSSSKTYGLSHGKYVSYLESNDRVLRKSAFDALYSSYLKQSNTLAATYNASVKKDLFYANIRHYYSALEYALEDDNIPAAVYDNLIDAVHESLPLMHRYIALRKKLLGVDELHMYDLYAPLVSDLNWKITFEEAKTTVKKALAIMGSDYTDALQKGFDGGWIDVYENKGKRSGAYSWGAYGGHPYVLLNYNDTVNNMFTVAHEMGHALHSYFTWKTQPFVYSGHKIFVAEVASTCNEALLMEYLLKTEPDEKKQLYLINYFMEQFRGTLFRQTMFAEFEKAVHDMSASGITLTCDNLSKVYHNLNELYFGKDIVIDDCIDIEWARIPHFYNAFYVYQYATGYSAAISLSRGILNGGQPAIDRYLDFLGKGSAEYSIDLLKGAGIDMTTQKPINDAMRVFKGLLDKMEMLIK</sequence>
<dbReference type="GO" id="GO:0006508">
    <property type="term" value="P:proteolysis"/>
    <property type="evidence" value="ECO:0007669"/>
    <property type="project" value="UniProtKB-KW"/>
</dbReference>
<dbReference type="SUPFAM" id="SSF55486">
    <property type="entry name" value="Metalloproteases ('zincins'), catalytic domain"/>
    <property type="match status" value="1"/>
</dbReference>
<evidence type="ECO:0000256" key="5">
    <source>
        <dbReference type="ARBA" id="ARBA00022833"/>
    </source>
</evidence>
<dbReference type="Pfam" id="PF01432">
    <property type="entry name" value="Peptidase_M3"/>
    <property type="match status" value="1"/>
</dbReference>
<accession>A0A644YL84</accession>
<dbReference type="Pfam" id="PF08439">
    <property type="entry name" value="Peptidase_M3_N"/>
    <property type="match status" value="1"/>
</dbReference>
<keyword evidence="5" id="KW-0862">Zinc</keyword>
<dbReference type="InterPro" id="IPR004438">
    <property type="entry name" value="Peptidase_M3B"/>
</dbReference>
<protein>
    <submittedName>
        <fullName evidence="9">Oligoendopeptidase F, plasmid</fullName>
        <ecNumber evidence="9">3.4.24.-</ecNumber>
    </submittedName>
</protein>
<evidence type="ECO:0000256" key="1">
    <source>
        <dbReference type="ARBA" id="ARBA00001947"/>
    </source>
</evidence>
<comment type="caution">
    <text evidence="9">The sequence shown here is derived from an EMBL/GenBank/DDBJ whole genome shotgun (WGS) entry which is preliminary data.</text>
</comment>
<dbReference type="GO" id="GO:0046872">
    <property type="term" value="F:metal ion binding"/>
    <property type="evidence" value="ECO:0007669"/>
    <property type="project" value="UniProtKB-KW"/>
</dbReference>